<proteinExistence type="predicted"/>
<dbReference type="AlphaFoldDB" id="A0A9W7SRK2"/>
<evidence type="ECO:0000313" key="2">
    <source>
        <dbReference type="EMBL" id="KAH9827297.1"/>
    </source>
</evidence>
<evidence type="ECO:0000313" key="3">
    <source>
        <dbReference type="Proteomes" id="UP001138500"/>
    </source>
</evidence>
<organism evidence="2 3">
    <name type="scientific">Teratosphaeria destructans</name>
    <dbReference type="NCBI Taxonomy" id="418781"/>
    <lineage>
        <taxon>Eukaryota</taxon>
        <taxon>Fungi</taxon>
        <taxon>Dikarya</taxon>
        <taxon>Ascomycota</taxon>
        <taxon>Pezizomycotina</taxon>
        <taxon>Dothideomycetes</taxon>
        <taxon>Dothideomycetidae</taxon>
        <taxon>Mycosphaerellales</taxon>
        <taxon>Teratosphaeriaceae</taxon>
        <taxon>Teratosphaeria</taxon>
    </lineage>
</organism>
<feature type="region of interest" description="Disordered" evidence="1">
    <location>
        <begin position="16"/>
        <end position="46"/>
    </location>
</feature>
<reference evidence="2 3" key="1">
    <citation type="journal article" date="2018" name="IMA Fungus">
        <title>IMA Genome-F 10: Nine draft genome sequences of Claviceps purpurea s.lat., including C. arundinis, C. humidiphila, and C. cf. spartinae, pseudomolecules for the pitch canker pathogen Fusarium circinatum, draft genome of Davidsoniella eucalypti, Grosmannia galeiformis, Quambalaria eucalypti, and Teratosphaeria destructans.</title>
        <authorList>
            <person name="Wingfield B.D."/>
            <person name="Liu M."/>
            <person name="Nguyen H.D."/>
            <person name="Lane F.A."/>
            <person name="Morgan S.W."/>
            <person name="De Vos L."/>
            <person name="Wilken P.M."/>
            <person name="Duong T.A."/>
            <person name="Aylward J."/>
            <person name="Coetzee M.P."/>
            <person name="Dadej K."/>
            <person name="De Beer Z.W."/>
            <person name="Findlay W."/>
            <person name="Havenga M."/>
            <person name="Kolarik M."/>
            <person name="Menzies J.G."/>
            <person name="Naidoo K."/>
            <person name="Pochopski O."/>
            <person name="Shoukouhi P."/>
            <person name="Santana Q.C."/>
            <person name="Seifert K.A."/>
            <person name="Soal N."/>
            <person name="Steenkamp E.T."/>
            <person name="Tatham C.T."/>
            <person name="van der Nest M.A."/>
            <person name="Wingfield M.J."/>
        </authorList>
    </citation>
    <scope>NUCLEOTIDE SEQUENCE [LARGE SCALE GENOMIC DNA]</scope>
    <source>
        <strain evidence="2">CMW44962</strain>
    </source>
</reference>
<name>A0A9W7SRK2_9PEZI</name>
<reference evidence="2 3" key="2">
    <citation type="journal article" date="2021" name="Curr. Genet.">
        <title>Genetic response to nitrogen starvation in the aggressive Eucalyptus foliar pathogen Teratosphaeria destructans.</title>
        <authorList>
            <person name="Havenga M."/>
            <person name="Wingfield B.D."/>
            <person name="Wingfield M.J."/>
            <person name="Dreyer L.L."/>
            <person name="Roets F."/>
            <person name="Aylward J."/>
        </authorList>
    </citation>
    <scope>NUCLEOTIDE SEQUENCE [LARGE SCALE GENOMIC DNA]</scope>
    <source>
        <strain evidence="2">CMW44962</strain>
    </source>
</reference>
<sequence length="74" mass="7973">MVSMFDGGMAYVWPDMRGDQSEGVPGPYDPDSTVALSSDRPREGVGSRCAIEDAEVAARAALKLVRRSQMLVRG</sequence>
<keyword evidence="3" id="KW-1185">Reference proteome</keyword>
<evidence type="ECO:0000256" key="1">
    <source>
        <dbReference type="SAM" id="MobiDB-lite"/>
    </source>
</evidence>
<gene>
    <name evidence="2" type="ORF">Tdes44962_MAKER02923</name>
</gene>
<dbReference type="EMBL" id="RIBY02001890">
    <property type="protein sequence ID" value="KAH9827297.1"/>
    <property type="molecule type" value="Genomic_DNA"/>
</dbReference>
<accession>A0A9W7SRK2</accession>
<dbReference type="Proteomes" id="UP001138500">
    <property type="component" value="Unassembled WGS sequence"/>
</dbReference>
<protein>
    <submittedName>
        <fullName evidence="2">Uncharacterized protein</fullName>
    </submittedName>
</protein>
<comment type="caution">
    <text evidence="2">The sequence shown here is derived from an EMBL/GenBank/DDBJ whole genome shotgun (WGS) entry which is preliminary data.</text>
</comment>